<comment type="caution">
    <text evidence="2">The sequence shown here is derived from an EMBL/GenBank/DDBJ whole genome shotgun (WGS) entry which is preliminary data.</text>
</comment>
<organism evidence="2 3">
    <name type="scientific">Phytohabitans maris</name>
    <dbReference type="NCBI Taxonomy" id="3071409"/>
    <lineage>
        <taxon>Bacteria</taxon>
        <taxon>Bacillati</taxon>
        <taxon>Actinomycetota</taxon>
        <taxon>Actinomycetes</taxon>
        <taxon>Micromonosporales</taxon>
        <taxon>Micromonosporaceae</taxon>
    </lineage>
</organism>
<gene>
    <name evidence="2" type="ORF">RB614_35925</name>
</gene>
<dbReference type="EMBL" id="JAVHUY010000048">
    <property type="protein sequence ID" value="MDQ7909900.1"/>
    <property type="molecule type" value="Genomic_DNA"/>
</dbReference>
<evidence type="ECO:0000313" key="3">
    <source>
        <dbReference type="Proteomes" id="UP001230908"/>
    </source>
</evidence>
<dbReference type="InterPro" id="IPR045794">
    <property type="entry name" value="Trypco1"/>
</dbReference>
<accession>A0ABU0ZS93</accession>
<dbReference type="RefSeq" id="WP_308717155.1">
    <property type="nucleotide sequence ID" value="NZ_JAVHUY010000048.1"/>
</dbReference>
<proteinExistence type="predicted"/>
<name>A0ABU0ZS93_9ACTN</name>
<evidence type="ECO:0000313" key="2">
    <source>
        <dbReference type="EMBL" id="MDQ7909900.1"/>
    </source>
</evidence>
<keyword evidence="3" id="KW-1185">Reference proteome</keyword>
<dbReference type="NCBIfam" id="NF041216">
    <property type="entry name" value="CU044_2847_fam"/>
    <property type="match status" value="1"/>
</dbReference>
<feature type="domain" description="Trypsin-co-occurring" evidence="1">
    <location>
        <begin position="4"/>
        <end position="100"/>
    </location>
</feature>
<sequence>MEFVLSDGSTVLFESEGVLDGGLVTEHSGVSDGSRNGGRLRERFERIAATAQEISTTLRQNLAPDEVEVELAVKVNGEAGAFMFAKSTAEAAVTIRLRWTGSGA</sequence>
<dbReference type="Proteomes" id="UP001230908">
    <property type="component" value="Unassembled WGS sequence"/>
</dbReference>
<reference evidence="2 3" key="1">
    <citation type="submission" date="2023-08" db="EMBL/GenBank/DDBJ databases">
        <title>Phytohabitans sansha sp. nov., isolated from marine sediment.</title>
        <authorList>
            <person name="Zhao Y."/>
            <person name="Yi K."/>
        </authorList>
    </citation>
    <scope>NUCLEOTIDE SEQUENCE [LARGE SCALE GENOMIC DNA]</scope>
    <source>
        <strain evidence="2 3">ZYX-F-186</strain>
    </source>
</reference>
<dbReference type="Pfam" id="PF19493">
    <property type="entry name" value="Trypco1"/>
    <property type="match status" value="1"/>
</dbReference>
<evidence type="ECO:0000259" key="1">
    <source>
        <dbReference type="Pfam" id="PF19493"/>
    </source>
</evidence>
<protein>
    <submittedName>
        <fullName evidence="2">CU044_2847 family protein</fullName>
    </submittedName>
</protein>